<evidence type="ECO:0000256" key="1">
    <source>
        <dbReference type="ARBA" id="ARBA00004496"/>
    </source>
</evidence>
<protein>
    <recommendedName>
        <fullName evidence="3 5">Regulatory protein RecX</fullName>
    </recommendedName>
</protein>
<dbReference type="Pfam" id="PF21982">
    <property type="entry name" value="RecX_HTH1"/>
    <property type="match status" value="1"/>
</dbReference>
<reference evidence="10" key="1">
    <citation type="submission" date="2015-12" db="EMBL/GenBank/DDBJ databases">
        <title>Complete genome sequences of two moderately thermophilic Paenibacillus species.</title>
        <authorList>
            <person name="Butler R.III."/>
            <person name="Wang J."/>
            <person name="Stark B.C."/>
            <person name="Pombert J.-F."/>
        </authorList>
    </citation>
    <scope>NUCLEOTIDE SEQUENCE [LARGE SCALE GENOMIC DNA]</scope>
    <source>
        <strain evidence="10">32O-Y</strain>
    </source>
</reference>
<dbReference type="PANTHER" id="PTHR33602:SF1">
    <property type="entry name" value="REGULATORY PROTEIN RECX FAMILY PROTEIN"/>
    <property type="match status" value="1"/>
</dbReference>
<evidence type="ECO:0000313" key="9">
    <source>
        <dbReference type="EMBL" id="ALS21712.1"/>
    </source>
</evidence>
<accession>A0A0U2M2W4</accession>
<evidence type="ECO:0000256" key="3">
    <source>
        <dbReference type="ARBA" id="ARBA00018111"/>
    </source>
</evidence>
<evidence type="ECO:0000256" key="5">
    <source>
        <dbReference type="HAMAP-Rule" id="MF_01114"/>
    </source>
</evidence>
<dbReference type="GO" id="GO:0006282">
    <property type="term" value="P:regulation of DNA repair"/>
    <property type="evidence" value="ECO:0007669"/>
    <property type="project" value="UniProtKB-UniRule"/>
</dbReference>
<comment type="function">
    <text evidence="5">Modulates RecA activity.</text>
</comment>
<evidence type="ECO:0000256" key="4">
    <source>
        <dbReference type="ARBA" id="ARBA00022490"/>
    </source>
</evidence>
<dbReference type="InterPro" id="IPR053926">
    <property type="entry name" value="RecX_HTH_1st"/>
</dbReference>
<dbReference type="InterPro" id="IPR003783">
    <property type="entry name" value="Regulatory_RecX"/>
</dbReference>
<dbReference type="AlphaFoldDB" id="A0A0U2M2W4"/>
<dbReference type="PATRIC" id="fig|162209.4.peg.1415"/>
<feature type="domain" description="RecX first three-helical" evidence="8">
    <location>
        <begin position="72"/>
        <end position="111"/>
    </location>
</feature>
<organism evidence="9 10">
    <name type="scientific">Paenibacillus naphthalenovorans</name>
    <dbReference type="NCBI Taxonomy" id="162209"/>
    <lineage>
        <taxon>Bacteria</taxon>
        <taxon>Bacillati</taxon>
        <taxon>Bacillota</taxon>
        <taxon>Bacilli</taxon>
        <taxon>Bacillales</taxon>
        <taxon>Paenibacillaceae</taxon>
        <taxon>Paenibacillus</taxon>
    </lineage>
</organism>
<evidence type="ECO:0000313" key="10">
    <source>
        <dbReference type="Proteomes" id="UP000061660"/>
    </source>
</evidence>
<feature type="domain" description="RecX third three-helical" evidence="7">
    <location>
        <begin position="165"/>
        <end position="212"/>
    </location>
</feature>
<feature type="domain" description="RecX second three-helical" evidence="6">
    <location>
        <begin position="118"/>
        <end position="159"/>
    </location>
</feature>
<evidence type="ECO:0000259" key="6">
    <source>
        <dbReference type="Pfam" id="PF02631"/>
    </source>
</evidence>
<dbReference type="Pfam" id="PF21981">
    <property type="entry name" value="RecX_HTH3"/>
    <property type="match status" value="1"/>
</dbReference>
<dbReference type="STRING" id="162209.IJ22_13360"/>
<keyword evidence="4 5" id="KW-0963">Cytoplasm</keyword>
<reference evidence="9 10" key="2">
    <citation type="journal article" date="2016" name="Genome Announc.">
        <title>Complete Genome Sequences of Two Interactive Moderate Thermophiles, Paenibacillus napthalenovorans 32O-Y and Paenibacillus sp. 32O-W.</title>
        <authorList>
            <person name="Butler R.R.III."/>
            <person name="Wang J."/>
            <person name="Stark B.C."/>
            <person name="Pombert J.F."/>
        </authorList>
    </citation>
    <scope>NUCLEOTIDE SEQUENCE [LARGE SCALE GENOMIC DNA]</scope>
    <source>
        <strain evidence="9 10">32O-Y</strain>
    </source>
</reference>
<dbReference type="InterPro" id="IPR036388">
    <property type="entry name" value="WH-like_DNA-bd_sf"/>
</dbReference>
<dbReference type="Proteomes" id="UP000061660">
    <property type="component" value="Chromosome"/>
</dbReference>
<dbReference type="EMBL" id="CP013652">
    <property type="protein sequence ID" value="ALS21712.1"/>
    <property type="molecule type" value="Genomic_DNA"/>
</dbReference>
<dbReference type="PANTHER" id="PTHR33602">
    <property type="entry name" value="REGULATORY PROTEIN RECX FAMILY PROTEIN"/>
    <property type="match status" value="1"/>
</dbReference>
<evidence type="ECO:0000259" key="8">
    <source>
        <dbReference type="Pfam" id="PF21982"/>
    </source>
</evidence>
<dbReference type="KEGG" id="pnp:IJ22_13360"/>
<evidence type="ECO:0000256" key="2">
    <source>
        <dbReference type="ARBA" id="ARBA00009695"/>
    </source>
</evidence>
<evidence type="ECO:0000259" key="7">
    <source>
        <dbReference type="Pfam" id="PF21981"/>
    </source>
</evidence>
<keyword evidence="10" id="KW-1185">Reference proteome</keyword>
<dbReference type="RefSeq" id="WP_171005860.1">
    <property type="nucleotide sequence ID" value="NZ_BJCS01000003.1"/>
</dbReference>
<dbReference type="Pfam" id="PF02631">
    <property type="entry name" value="RecX_HTH2"/>
    <property type="match status" value="1"/>
</dbReference>
<dbReference type="GO" id="GO:0005737">
    <property type="term" value="C:cytoplasm"/>
    <property type="evidence" value="ECO:0007669"/>
    <property type="project" value="UniProtKB-SubCell"/>
</dbReference>
<name>A0A0U2M2W4_9BACL</name>
<sequence length="232" mass="27389">MTDHTDECLAPGVITKVEQQRRSRQRYNLFIDEKFAFSVHEDVLVKHRLLKGEVVDASRLQHILYEEEVHKAYLDAIRLLSSRLRSEHELLTRLKQKGYSPEIYQLTVERLRKEGYLNDSLFAEQLTKQRLESQKKGRRWIKQELQQKGIDKVHITEALEQVDEETEYRIAYQLTMKRYGAELEKDALKARRKIAGFLQRRGYPGAVVSKVLNRLPVQGQEEERNEPDIDED</sequence>
<dbReference type="InterPro" id="IPR053925">
    <property type="entry name" value="RecX_HTH_3rd"/>
</dbReference>
<dbReference type="Gene3D" id="1.10.10.10">
    <property type="entry name" value="Winged helix-like DNA-binding domain superfamily/Winged helix DNA-binding domain"/>
    <property type="match status" value="3"/>
</dbReference>
<dbReference type="HAMAP" id="MF_01114">
    <property type="entry name" value="RecX"/>
    <property type="match status" value="1"/>
</dbReference>
<gene>
    <name evidence="5" type="primary">recX</name>
    <name evidence="9" type="ORF">IJ22_13360</name>
</gene>
<comment type="subcellular location">
    <subcellularLocation>
        <location evidence="1 5">Cytoplasm</location>
    </subcellularLocation>
</comment>
<comment type="similarity">
    <text evidence="2 5">Belongs to the RecX family.</text>
</comment>
<proteinExistence type="inferred from homology"/>
<dbReference type="InterPro" id="IPR053924">
    <property type="entry name" value="RecX_HTH_2nd"/>
</dbReference>